<evidence type="ECO:0000313" key="2">
    <source>
        <dbReference type="EMBL" id="EKD12629.1"/>
    </source>
</evidence>
<evidence type="ECO:0000313" key="3">
    <source>
        <dbReference type="Proteomes" id="UP000006753"/>
    </source>
</evidence>
<reference evidence="2 3" key="1">
    <citation type="journal article" date="2012" name="BMC Genomics">
        <title>Sequencing the genome of Marssonina brunnea reveals fungus-poplar co-evolution.</title>
        <authorList>
            <person name="Zhu S."/>
            <person name="Cao Y.-Z."/>
            <person name="Jiang C."/>
            <person name="Tan B.-Y."/>
            <person name="Wang Z."/>
            <person name="Feng S."/>
            <person name="Zhang L."/>
            <person name="Su X.-H."/>
            <person name="Brejova B."/>
            <person name="Vinar T."/>
            <person name="Xu M."/>
            <person name="Wang M.-X."/>
            <person name="Zhang S.-G."/>
            <person name="Huang M.-R."/>
            <person name="Wu R."/>
            <person name="Zhou Y."/>
        </authorList>
    </citation>
    <scope>NUCLEOTIDE SEQUENCE [LARGE SCALE GENOMIC DNA]</scope>
    <source>
        <strain evidence="2 3">MB_m1</strain>
    </source>
</reference>
<feature type="region of interest" description="Disordered" evidence="1">
    <location>
        <begin position="87"/>
        <end position="122"/>
    </location>
</feature>
<sequence length="180" mass="21177">MEEHSLQQDEAVDDEECAQDGEYAQDEDEDNHDKFRGSEFRAKYLEVGEGKWKGAKCFKERCSAWIKRKKGDIEVLVWEWQWKSSFAKRERQERKESKDREVKADRKEQDRPRKWGRDKKVTGCAKTRATEVKGWWKWHGVGCLTPEAGNERGSSKRAIRDGEAFVDRSEMQEGMEKGQE</sequence>
<dbReference type="InParanoid" id="K1XJR7"/>
<dbReference type="AlphaFoldDB" id="K1XJR7"/>
<feature type="region of interest" description="Disordered" evidence="1">
    <location>
        <begin position="147"/>
        <end position="180"/>
    </location>
</feature>
<dbReference type="EMBL" id="JH921455">
    <property type="protein sequence ID" value="EKD12629.1"/>
    <property type="molecule type" value="Genomic_DNA"/>
</dbReference>
<gene>
    <name evidence="2" type="ORF">MBM_09198</name>
</gene>
<evidence type="ECO:0000256" key="1">
    <source>
        <dbReference type="SAM" id="MobiDB-lite"/>
    </source>
</evidence>
<organism evidence="2 3">
    <name type="scientific">Marssonina brunnea f. sp. multigermtubi (strain MB_m1)</name>
    <name type="common">Marssonina leaf spot fungus</name>
    <dbReference type="NCBI Taxonomy" id="1072389"/>
    <lineage>
        <taxon>Eukaryota</taxon>
        <taxon>Fungi</taxon>
        <taxon>Dikarya</taxon>
        <taxon>Ascomycota</taxon>
        <taxon>Pezizomycotina</taxon>
        <taxon>Leotiomycetes</taxon>
        <taxon>Helotiales</taxon>
        <taxon>Drepanopezizaceae</taxon>
        <taxon>Drepanopeziza</taxon>
    </lineage>
</organism>
<feature type="compositionally biased region" description="Basic and acidic residues" evidence="1">
    <location>
        <begin position="87"/>
        <end position="121"/>
    </location>
</feature>
<accession>K1XJR7</accession>
<dbReference type="HOGENOM" id="CLU_1496541_0_0_1"/>
<dbReference type="KEGG" id="mbe:MBM_09198"/>
<keyword evidence="3" id="KW-1185">Reference proteome</keyword>
<feature type="compositionally biased region" description="Basic and acidic residues" evidence="1">
    <location>
        <begin position="149"/>
        <end position="180"/>
    </location>
</feature>
<feature type="region of interest" description="Disordered" evidence="1">
    <location>
        <begin position="1"/>
        <end position="34"/>
    </location>
</feature>
<proteinExistence type="predicted"/>
<dbReference type="Proteomes" id="UP000006753">
    <property type="component" value="Unassembled WGS sequence"/>
</dbReference>
<feature type="compositionally biased region" description="Acidic residues" evidence="1">
    <location>
        <begin position="10"/>
        <end position="30"/>
    </location>
</feature>
<protein>
    <submittedName>
        <fullName evidence="2">Uncharacterized protein</fullName>
    </submittedName>
</protein>
<name>K1XJR7_MARBU</name>